<gene>
    <name evidence="2" type="ORF">CEUTPL_LOCUS5688</name>
</gene>
<evidence type="ECO:0000256" key="1">
    <source>
        <dbReference type="SAM" id="SignalP"/>
    </source>
</evidence>
<keyword evidence="3" id="KW-1185">Reference proteome</keyword>
<feature type="signal peptide" evidence="1">
    <location>
        <begin position="1"/>
        <end position="19"/>
    </location>
</feature>
<reference evidence="2" key="1">
    <citation type="submission" date="2022-01" db="EMBL/GenBank/DDBJ databases">
        <authorList>
            <person name="King R."/>
        </authorList>
    </citation>
    <scope>NUCLEOTIDE SEQUENCE</scope>
</reference>
<keyword evidence="1" id="KW-0732">Signal</keyword>
<name>A0A9N9QMH9_9CUCU</name>
<organism evidence="2 3">
    <name type="scientific">Ceutorhynchus assimilis</name>
    <name type="common">cabbage seed weevil</name>
    <dbReference type="NCBI Taxonomy" id="467358"/>
    <lineage>
        <taxon>Eukaryota</taxon>
        <taxon>Metazoa</taxon>
        <taxon>Ecdysozoa</taxon>
        <taxon>Arthropoda</taxon>
        <taxon>Hexapoda</taxon>
        <taxon>Insecta</taxon>
        <taxon>Pterygota</taxon>
        <taxon>Neoptera</taxon>
        <taxon>Endopterygota</taxon>
        <taxon>Coleoptera</taxon>
        <taxon>Polyphaga</taxon>
        <taxon>Cucujiformia</taxon>
        <taxon>Curculionidae</taxon>
        <taxon>Ceutorhynchinae</taxon>
        <taxon>Ceutorhynchus</taxon>
    </lineage>
</organism>
<evidence type="ECO:0000313" key="2">
    <source>
        <dbReference type="EMBL" id="CAG9765069.1"/>
    </source>
</evidence>
<dbReference type="AlphaFoldDB" id="A0A9N9QMH9"/>
<accession>A0A9N9QMH9</accession>
<feature type="chain" id="PRO_5040498833" evidence="1">
    <location>
        <begin position="20"/>
        <end position="109"/>
    </location>
</feature>
<protein>
    <submittedName>
        <fullName evidence="2">Uncharacterized protein</fullName>
    </submittedName>
</protein>
<dbReference type="Proteomes" id="UP001152799">
    <property type="component" value="Chromosome 2"/>
</dbReference>
<dbReference type="EMBL" id="OU892278">
    <property type="protein sequence ID" value="CAG9765069.1"/>
    <property type="molecule type" value="Genomic_DNA"/>
</dbReference>
<dbReference type="PROSITE" id="PS51257">
    <property type="entry name" value="PROKAR_LIPOPROTEIN"/>
    <property type="match status" value="1"/>
</dbReference>
<evidence type="ECO:0000313" key="3">
    <source>
        <dbReference type="Proteomes" id="UP001152799"/>
    </source>
</evidence>
<sequence>MNEKWLLILVQPFVLGCLGSPDSCFYCGGTRECKDPMDFDEVSARLCEDNSVCVKYMTTSENHKHEIVAHELTYRKCFKPIFKKKDNCKFLEKSEKMALRELNLSLIVF</sequence>
<proteinExistence type="predicted"/>